<feature type="compositionally biased region" description="Basic and acidic residues" evidence="1">
    <location>
        <begin position="246"/>
        <end position="265"/>
    </location>
</feature>
<proteinExistence type="predicted"/>
<protein>
    <submittedName>
        <fullName evidence="2">Uncharacterized protein</fullName>
    </submittedName>
</protein>
<feature type="region of interest" description="Disordered" evidence="1">
    <location>
        <begin position="1"/>
        <end position="54"/>
    </location>
</feature>
<accession>A0A9P3CW21</accession>
<organism evidence="2 3">
    <name type="scientific">Cercospora kikuchii</name>
    <dbReference type="NCBI Taxonomy" id="84275"/>
    <lineage>
        <taxon>Eukaryota</taxon>
        <taxon>Fungi</taxon>
        <taxon>Dikarya</taxon>
        <taxon>Ascomycota</taxon>
        <taxon>Pezizomycotina</taxon>
        <taxon>Dothideomycetes</taxon>
        <taxon>Dothideomycetidae</taxon>
        <taxon>Mycosphaerellales</taxon>
        <taxon>Mycosphaerellaceae</taxon>
        <taxon>Cercospora</taxon>
    </lineage>
</organism>
<dbReference type="Proteomes" id="UP000825890">
    <property type="component" value="Unassembled WGS sequence"/>
</dbReference>
<evidence type="ECO:0000313" key="2">
    <source>
        <dbReference type="EMBL" id="GIZ48697.1"/>
    </source>
</evidence>
<evidence type="ECO:0000256" key="1">
    <source>
        <dbReference type="SAM" id="MobiDB-lite"/>
    </source>
</evidence>
<feature type="compositionally biased region" description="Polar residues" evidence="1">
    <location>
        <begin position="10"/>
        <end position="29"/>
    </location>
</feature>
<sequence length="294" mass="33097">MSRPSLPLQRRTNGFYNATTGSNLPPTTSHTRKSRVNGQETGNAAPDAFASWPLRPTKDEHCAQSRPAVTQSRLLQIVKRRRRKAEIMYVAHKSLEKKAAIASLLAREGVALAKRDWRVRTRENALAQRENELSIAEDALKQKCISSVLVEGQASLRLNTAQETIIEHYRSRITSLETHLKAVDGVETAVRLEFAERVGRLQGRLDGRSEQLEDAKERFKDKQDELVKAQQLNRELQQKLAAATRSNDELQRQLDDACRMDKENQRNLSASDQLTTANAVDASLSRRGSSLFSE</sequence>
<gene>
    <name evidence="2" type="ORF">CKM354_001174700</name>
</gene>
<name>A0A9P3CW21_9PEZI</name>
<dbReference type="AlphaFoldDB" id="A0A9P3CW21"/>
<feature type="compositionally biased region" description="Polar residues" evidence="1">
    <location>
        <begin position="266"/>
        <end position="278"/>
    </location>
</feature>
<reference evidence="2 3" key="1">
    <citation type="submission" date="2021-01" db="EMBL/GenBank/DDBJ databases">
        <title>Cercospora kikuchii MAFF 305040 whole genome shotgun sequence.</title>
        <authorList>
            <person name="Kashiwa T."/>
            <person name="Suzuki T."/>
        </authorList>
    </citation>
    <scope>NUCLEOTIDE SEQUENCE [LARGE SCALE GENOMIC DNA]</scope>
    <source>
        <strain evidence="2 3">MAFF 305040</strain>
    </source>
</reference>
<feature type="region of interest" description="Disordered" evidence="1">
    <location>
        <begin position="243"/>
        <end position="294"/>
    </location>
</feature>
<dbReference type="EMBL" id="BOLY01000008">
    <property type="protein sequence ID" value="GIZ48697.1"/>
    <property type="molecule type" value="Genomic_DNA"/>
</dbReference>
<dbReference type="OrthoDB" id="3647263at2759"/>
<dbReference type="RefSeq" id="XP_044663184.1">
    <property type="nucleotide sequence ID" value="XM_044807249.1"/>
</dbReference>
<evidence type="ECO:0000313" key="3">
    <source>
        <dbReference type="Proteomes" id="UP000825890"/>
    </source>
</evidence>
<keyword evidence="3" id="KW-1185">Reference proteome</keyword>
<dbReference type="GeneID" id="68297322"/>
<comment type="caution">
    <text evidence="2">The sequence shown here is derived from an EMBL/GenBank/DDBJ whole genome shotgun (WGS) entry which is preliminary data.</text>
</comment>